<evidence type="ECO:0000313" key="9">
    <source>
        <dbReference type="EMBL" id="GFO09518.1"/>
    </source>
</evidence>
<feature type="domain" description="Peptidase A1" evidence="8">
    <location>
        <begin position="437"/>
        <end position="603"/>
    </location>
</feature>
<evidence type="ECO:0000256" key="3">
    <source>
        <dbReference type="ARBA" id="ARBA00022750"/>
    </source>
</evidence>
<dbReference type="Gene3D" id="2.40.70.10">
    <property type="entry name" value="Acid Proteases"/>
    <property type="match status" value="3"/>
</dbReference>
<feature type="disulfide bond" evidence="6">
    <location>
        <begin position="115"/>
        <end position="122"/>
    </location>
</feature>
<dbReference type="PANTHER" id="PTHR47966:SF51">
    <property type="entry name" value="BETA-SITE APP-CLEAVING ENZYME, ISOFORM A-RELATED"/>
    <property type="match status" value="1"/>
</dbReference>
<dbReference type="GO" id="GO:0004190">
    <property type="term" value="F:aspartic-type endopeptidase activity"/>
    <property type="evidence" value="ECO:0007669"/>
    <property type="project" value="UniProtKB-KW"/>
</dbReference>
<dbReference type="PANTHER" id="PTHR47966">
    <property type="entry name" value="BETA-SITE APP-CLEAVING ENZYME, ISOFORM A-RELATED"/>
    <property type="match status" value="1"/>
</dbReference>
<keyword evidence="2 7" id="KW-0645">Protease</keyword>
<feature type="active site" evidence="5">
    <location>
        <position position="102"/>
    </location>
</feature>
<keyword evidence="10" id="KW-1185">Reference proteome</keyword>
<dbReference type="InterPro" id="IPR001461">
    <property type="entry name" value="Aspartic_peptidase_A1"/>
</dbReference>
<comment type="caution">
    <text evidence="9">The sequence shown here is derived from an EMBL/GenBank/DDBJ whole genome shotgun (WGS) entry which is preliminary data.</text>
</comment>
<feature type="non-terminal residue" evidence="9">
    <location>
        <position position="603"/>
    </location>
</feature>
<dbReference type="InterPro" id="IPR021109">
    <property type="entry name" value="Peptidase_aspartic_dom_sf"/>
</dbReference>
<feature type="active site" evidence="5">
    <location>
        <position position="291"/>
    </location>
</feature>
<keyword evidence="3 7" id="KW-0064">Aspartyl protease</keyword>
<evidence type="ECO:0000256" key="1">
    <source>
        <dbReference type="ARBA" id="ARBA00007447"/>
    </source>
</evidence>
<dbReference type="GO" id="GO:0006508">
    <property type="term" value="P:proteolysis"/>
    <property type="evidence" value="ECO:0007669"/>
    <property type="project" value="UniProtKB-KW"/>
</dbReference>
<evidence type="ECO:0000256" key="2">
    <source>
        <dbReference type="ARBA" id="ARBA00022670"/>
    </source>
</evidence>
<dbReference type="EMBL" id="BLXT01004106">
    <property type="protein sequence ID" value="GFO09518.1"/>
    <property type="molecule type" value="Genomic_DNA"/>
</dbReference>
<keyword evidence="4 7" id="KW-0378">Hydrolase</keyword>
<evidence type="ECO:0000256" key="4">
    <source>
        <dbReference type="ARBA" id="ARBA00022801"/>
    </source>
</evidence>
<organism evidence="9 10">
    <name type="scientific">Plakobranchus ocellatus</name>
    <dbReference type="NCBI Taxonomy" id="259542"/>
    <lineage>
        <taxon>Eukaryota</taxon>
        <taxon>Metazoa</taxon>
        <taxon>Spiralia</taxon>
        <taxon>Lophotrochozoa</taxon>
        <taxon>Mollusca</taxon>
        <taxon>Gastropoda</taxon>
        <taxon>Heterobranchia</taxon>
        <taxon>Euthyneura</taxon>
        <taxon>Panpulmonata</taxon>
        <taxon>Sacoglossa</taxon>
        <taxon>Placobranchoidea</taxon>
        <taxon>Plakobranchidae</taxon>
        <taxon>Plakobranchus</taxon>
    </lineage>
</organism>
<protein>
    <submittedName>
        <fullName evidence="9">Cathepsin d</fullName>
    </submittedName>
</protein>
<dbReference type="FunFam" id="2.40.70.10:FF:000008">
    <property type="entry name" value="Cathepsin D"/>
    <property type="match status" value="1"/>
</dbReference>
<keyword evidence="6" id="KW-1015">Disulfide bond</keyword>
<dbReference type="PRINTS" id="PR00792">
    <property type="entry name" value="PEPSIN"/>
</dbReference>
<dbReference type="Gene3D" id="2.60.40.1960">
    <property type="match status" value="1"/>
</dbReference>
<dbReference type="Proteomes" id="UP000735302">
    <property type="component" value="Unassembled WGS sequence"/>
</dbReference>
<dbReference type="PROSITE" id="PS00141">
    <property type="entry name" value="ASP_PROTEASE"/>
    <property type="match status" value="2"/>
</dbReference>
<accession>A0AAV4AQ81</accession>
<gene>
    <name evidence="9" type="ORF">PoB_003602300</name>
</gene>
<reference evidence="9 10" key="1">
    <citation type="journal article" date="2021" name="Elife">
        <title>Chloroplast acquisition without the gene transfer in kleptoplastic sea slugs, Plakobranchus ocellatus.</title>
        <authorList>
            <person name="Maeda T."/>
            <person name="Takahashi S."/>
            <person name="Yoshida T."/>
            <person name="Shimamura S."/>
            <person name="Takaki Y."/>
            <person name="Nagai Y."/>
            <person name="Toyoda A."/>
            <person name="Suzuki Y."/>
            <person name="Arimoto A."/>
            <person name="Ishii H."/>
            <person name="Satoh N."/>
            <person name="Nishiyama T."/>
            <person name="Hasebe M."/>
            <person name="Maruyama T."/>
            <person name="Minagawa J."/>
            <person name="Obokata J."/>
            <person name="Shigenobu S."/>
        </authorList>
    </citation>
    <scope>NUCLEOTIDE SEQUENCE [LARGE SCALE GENOMIC DNA]</scope>
</reference>
<proteinExistence type="inferred from homology"/>
<evidence type="ECO:0000259" key="8">
    <source>
        <dbReference type="PROSITE" id="PS51767"/>
    </source>
</evidence>
<dbReference type="AlphaFoldDB" id="A0AAV4AQ81"/>
<comment type="similarity">
    <text evidence="1 7">Belongs to the peptidase A1 family.</text>
</comment>
<dbReference type="SUPFAM" id="SSF50630">
    <property type="entry name" value="Acid proteases"/>
    <property type="match status" value="2"/>
</dbReference>
<evidence type="ECO:0000256" key="7">
    <source>
        <dbReference type="RuleBase" id="RU000454"/>
    </source>
</evidence>
<dbReference type="FunFam" id="2.40.70.10:FF:000115">
    <property type="entry name" value="Lysosomal aspartic protease"/>
    <property type="match status" value="1"/>
</dbReference>
<sequence length="603" mass="66586">MNINPGDTFDFSLKGDWLKMNLFTVVMLMKTVVSMYAADIVNIPLHPIAGPEQRYDVIVKEERQRQHYGTPTNMKVGNFRNAEYFGAITIGTPGQVFNVIFDTGSTDLWVPSIFCSEKIRACQNHHKFDGLSSSTYMPIMKTFNISYTSGIVGGFLSEDRVTVAGIAVNEQIFGEAVYESKTFETNFADGILGLGFSALSEFEQPSVFDNMVEEKLVPAPVFSMYISRISDEPKEKESMLTLGGTNPDYYTGDFTFVDVLWADYWEFKMDAVNLANKAGFFCVVGCFARVDTGATLISGPIRDVTNLNKKLGGTRVENSMGMVTTQGKRLSLIHINAGNTFDFSLQGDWATMNLFTVVMIVTTLVSTYAADIVNVPLHPIEGPEQRYDRIVNGEEQPQQYGSPTNVRVANFRNAEYLGAITIGTPGQVFNVIFDTGSTDLWVPSILCPAKNRACQNHHKFDGQSSVTYKPIKEKFNITYSSGMVGGFVSEDTVTVAGIAVNDQIFGEAIYESRGFEIILADGILGLGFSARSVLGKPSVFDNMVEEKLVPSAVFSLYISRDPDEPETKESMLTLGGTNPDYYTGDFTFVDVLSPAEWVFKMDA</sequence>
<feature type="domain" description="Peptidase A1" evidence="8">
    <location>
        <begin position="84"/>
        <end position="441"/>
    </location>
</feature>
<evidence type="ECO:0000256" key="5">
    <source>
        <dbReference type="PIRSR" id="PIRSR601461-1"/>
    </source>
</evidence>
<dbReference type="Pfam" id="PF00026">
    <property type="entry name" value="Asp"/>
    <property type="match status" value="2"/>
</dbReference>
<evidence type="ECO:0000313" key="10">
    <source>
        <dbReference type="Proteomes" id="UP000735302"/>
    </source>
</evidence>
<dbReference type="InterPro" id="IPR033121">
    <property type="entry name" value="PEPTIDASE_A1"/>
</dbReference>
<name>A0AAV4AQ81_9GAST</name>
<dbReference type="PROSITE" id="PS51767">
    <property type="entry name" value="PEPTIDASE_A1"/>
    <property type="match status" value="2"/>
</dbReference>
<evidence type="ECO:0000256" key="6">
    <source>
        <dbReference type="PIRSR" id="PIRSR601461-2"/>
    </source>
</evidence>
<dbReference type="InterPro" id="IPR001969">
    <property type="entry name" value="Aspartic_peptidase_AS"/>
</dbReference>